<dbReference type="InterPro" id="IPR009057">
    <property type="entry name" value="Homeodomain-like_sf"/>
</dbReference>
<keyword evidence="2" id="KW-0067">ATP-binding</keyword>
<evidence type="ECO:0000256" key="2">
    <source>
        <dbReference type="ARBA" id="ARBA00022840"/>
    </source>
</evidence>
<evidence type="ECO:0000256" key="5">
    <source>
        <dbReference type="ARBA" id="ARBA00023163"/>
    </source>
</evidence>
<evidence type="ECO:0000313" key="8">
    <source>
        <dbReference type="Proteomes" id="UP000295293"/>
    </source>
</evidence>
<evidence type="ECO:0000256" key="4">
    <source>
        <dbReference type="ARBA" id="ARBA00023125"/>
    </source>
</evidence>
<reference evidence="7 8" key="1">
    <citation type="submission" date="2019-03" db="EMBL/GenBank/DDBJ databases">
        <title>Genomic Encyclopedia of Type Strains, Phase IV (KMG-IV): sequencing the most valuable type-strain genomes for metagenomic binning, comparative biology and taxonomic classification.</title>
        <authorList>
            <person name="Goeker M."/>
        </authorList>
    </citation>
    <scope>NUCLEOTIDE SEQUENCE [LARGE SCALE GENOMIC DNA]</scope>
    <source>
        <strain evidence="7 8">DSM 21667</strain>
    </source>
</reference>
<keyword evidence="3" id="KW-0805">Transcription regulation</keyword>
<dbReference type="PROSITE" id="PS00675">
    <property type="entry name" value="SIGMA54_INTERACT_1"/>
    <property type="match status" value="1"/>
</dbReference>
<dbReference type="PROSITE" id="PS00676">
    <property type="entry name" value="SIGMA54_INTERACT_2"/>
    <property type="match status" value="1"/>
</dbReference>
<dbReference type="PROSITE" id="PS00688">
    <property type="entry name" value="SIGMA54_INTERACT_3"/>
    <property type="match status" value="1"/>
</dbReference>
<dbReference type="InterPro" id="IPR058031">
    <property type="entry name" value="AAA_lid_NorR"/>
</dbReference>
<dbReference type="Pfam" id="PF25601">
    <property type="entry name" value="AAA_lid_14"/>
    <property type="match status" value="1"/>
</dbReference>
<accession>A0A4R6YYP1</accession>
<dbReference type="OrthoDB" id="9804019at2"/>
<dbReference type="InterPro" id="IPR029016">
    <property type="entry name" value="GAF-like_dom_sf"/>
</dbReference>
<dbReference type="FunFam" id="3.40.50.300:FF:000006">
    <property type="entry name" value="DNA-binding transcriptional regulator NtrC"/>
    <property type="match status" value="1"/>
</dbReference>
<dbReference type="InterPro" id="IPR002197">
    <property type="entry name" value="HTH_Fis"/>
</dbReference>
<dbReference type="InterPro" id="IPR003593">
    <property type="entry name" value="AAA+_ATPase"/>
</dbReference>
<dbReference type="Gene3D" id="1.10.10.60">
    <property type="entry name" value="Homeodomain-like"/>
    <property type="match status" value="1"/>
</dbReference>
<dbReference type="InterPro" id="IPR002078">
    <property type="entry name" value="Sigma_54_int"/>
</dbReference>
<dbReference type="SUPFAM" id="SSF55781">
    <property type="entry name" value="GAF domain-like"/>
    <property type="match status" value="1"/>
</dbReference>
<dbReference type="PANTHER" id="PTHR32071:SF77">
    <property type="entry name" value="TRANSCRIPTIONAL REGULATORY PROTEIN"/>
    <property type="match status" value="1"/>
</dbReference>
<protein>
    <submittedName>
        <fullName evidence="7">Transcriptional regulator of acetoin/glycerol metabolism</fullName>
    </submittedName>
</protein>
<keyword evidence="8" id="KW-1185">Reference proteome</keyword>
<dbReference type="SUPFAM" id="SSF52540">
    <property type="entry name" value="P-loop containing nucleoside triphosphate hydrolases"/>
    <property type="match status" value="1"/>
</dbReference>
<keyword evidence="4" id="KW-0238">DNA-binding</keyword>
<feature type="domain" description="Sigma-54 factor interaction" evidence="6">
    <location>
        <begin position="345"/>
        <end position="573"/>
    </location>
</feature>
<sequence length="665" mass="73173">MSIVVEQHIQTILRVVHSPQLPALDANTALIHRSWRRCVREHELDPTLLPDVRIETSTRLRECRQLNEEYLHVARAGMEQLYKHVSALGYVLMLTDAEGVTIDYIGNDTWDASLKRAGLLLGANWNEVHAGTNGIGTCIAERNTLTCHREDHFYIGNVGLSCTCTPLFDPHGGFLGALDISALSSPDARESQHLARHLTVLYGRMIEDANFMHQFRDQWILRLGTAGPLVDVCGELMLAVDRDGRIVGANTDARRYLRLLDSAGLTREARASVVGSHLSGVFGSRIDAIWRLTKGTGDASSIVTTWDGQGYHASMIAPKTAPRWQRSNDSEAQANPRKHDVLARLGGGDARMSTLLERAARLVDKPISILIQGDTGTGKEVLARALHDASRRAAAAFVAVNCAAIPESLIESELFGYTAGTFTGARSKGMKGLIQRSDGGTLFLDEIGDMPLLLQTRLLRVLAEREVLPLGAEKPVAVDLHVVAASHRDLRRQIVAGTFREDLYYRLCGATLALPPLRERSDKDFLIETILQAEASAMNANAALADDARELLLRYDWPGNVRELRNALRFALSIADGEAIDVWHLPQEILDAAEPPPEPTGFALSHSGHEPAAAICALDERALLLATLRRHRWNISDAARELGLCRATIYRRMKRHGILSPTQLS</sequence>
<dbReference type="Pfam" id="PF02954">
    <property type="entry name" value="HTH_8"/>
    <property type="match status" value="1"/>
</dbReference>
<comment type="caution">
    <text evidence="7">The sequence shown here is derived from an EMBL/GenBank/DDBJ whole genome shotgun (WGS) entry which is preliminary data.</text>
</comment>
<proteinExistence type="predicted"/>
<dbReference type="AlphaFoldDB" id="A0A4R6YYP1"/>
<gene>
    <name evidence="7" type="ORF">DFR29_106293</name>
</gene>
<dbReference type="PRINTS" id="PR01590">
    <property type="entry name" value="HTHFIS"/>
</dbReference>
<evidence type="ECO:0000256" key="1">
    <source>
        <dbReference type="ARBA" id="ARBA00022741"/>
    </source>
</evidence>
<keyword evidence="1" id="KW-0547">Nucleotide-binding</keyword>
<dbReference type="InterPro" id="IPR025943">
    <property type="entry name" value="Sigma_54_int_dom_ATP-bd_2"/>
</dbReference>
<dbReference type="PROSITE" id="PS50045">
    <property type="entry name" value="SIGMA54_INTERACT_4"/>
    <property type="match status" value="1"/>
</dbReference>
<keyword evidence="5" id="KW-0804">Transcription</keyword>
<dbReference type="Gene3D" id="3.40.50.300">
    <property type="entry name" value="P-loop containing nucleotide triphosphate hydrolases"/>
    <property type="match status" value="1"/>
</dbReference>
<dbReference type="GO" id="GO:0043565">
    <property type="term" value="F:sequence-specific DNA binding"/>
    <property type="evidence" value="ECO:0007669"/>
    <property type="project" value="InterPro"/>
</dbReference>
<evidence type="ECO:0000313" key="7">
    <source>
        <dbReference type="EMBL" id="TDR44145.1"/>
    </source>
</evidence>
<dbReference type="InterPro" id="IPR027417">
    <property type="entry name" value="P-loop_NTPase"/>
</dbReference>
<dbReference type="Gene3D" id="3.30.450.40">
    <property type="match status" value="1"/>
</dbReference>
<organism evidence="7 8">
    <name type="scientific">Tahibacter aquaticus</name>
    <dbReference type="NCBI Taxonomy" id="520092"/>
    <lineage>
        <taxon>Bacteria</taxon>
        <taxon>Pseudomonadati</taxon>
        <taxon>Pseudomonadota</taxon>
        <taxon>Gammaproteobacteria</taxon>
        <taxon>Lysobacterales</taxon>
        <taxon>Rhodanobacteraceae</taxon>
        <taxon>Tahibacter</taxon>
    </lineage>
</organism>
<dbReference type="InterPro" id="IPR025944">
    <property type="entry name" value="Sigma_54_int_dom_CS"/>
</dbReference>
<dbReference type="EMBL" id="SNZH01000006">
    <property type="protein sequence ID" value="TDR44145.1"/>
    <property type="molecule type" value="Genomic_DNA"/>
</dbReference>
<dbReference type="SMART" id="SM00382">
    <property type="entry name" value="AAA"/>
    <property type="match status" value="1"/>
</dbReference>
<dbReference type="RefSeq" id="WP_133818881.1">
    <property type="nucleotide sequence ID" value="NZ_SNZH01000006.1"/>
</dbReference>
<dbReference type="CDD" id="cd00009">
    <property type="entry name" value="AAA"/>
    <property type="match status" value="1"/>
</dbReference>
<dbReference type="InterPro" id="IPR025662">
    <property type="entry name" value="Sigma_54_int_dom_ATP-bd_1"/>
</dbReference>
<dbReference type="GO" id="GO:0006355">
    <property type="term" value="P:regulation of DNA-templated transcription"/>
    <property type="evidence" value="ECO:0007669"/>
    <property type="project" value="InterPro"/>
</dbReference>
<dbReference type="Proteomes" id="UP000295293">
    <property type="component" value="Unassembled WGS sequence"/>
</dbReference>
<evidence type="ECO:0000256" key="3">
    <source>
        <dbReference type="ARBA" id="ARBA00023015"/>
    </source>
</evidence>
<dbReference type="Gene3D" id="1.10.8.60">
    <property type="match status" value="1"/>
</dbReference>
<dbReference type="SUPFAM" id="SSF46689">
    <property type="entry name" value="Homeodomain-like"/>
    <property type="match status" value="1"/>
</dbReference>
<dbReference type="Pfam" id="PF00158">
    <property type="entry name" value="Sigma54_activat"/>
    <property type="match status" value="1"/>
</dbReference>
<evidence type="ECO:0000259" key="6">
    <source>
        <dbReference type="PROSITE" id="PS50045"/>
    </source>
</evidence>
<dbReference type="GO" id="GO:0005524">
    <property type="term" value="F:ATP binding"/>
    <property type="evidence" value="ECO:0007669"/>
    <property type="project" value="UniProtKB-KW"/>
</dbReference>
<name>A0A4R6YYP1_9GAMM</name>
<dbReference type="PANTHER" id="PTHR32071">
    <property type="entry name" value="TRANSCRIPTIONAL REGULATORY PROTEIN"/>
    <property type="match status" value="1"/>
</dbReference>